<dbReference type="SUPFAM" id="SSF55874">
    <property type="entry name" value="ATPase domain of HSP90 chaperone/DNA topoisomerase II/histidine kinase"/>
    <property type="match status" value="1"/>
</dbReference>
<dbReference type="EMBL" id="CP073587">
    <property type="protein sequence ID" value="QUN05235.1"/>
    <property type="molecule type" value="Genomic_DNA"/>
</dbReference>
<keyword evidence="5" id="KW-0808">Transferase</keyword>
<sequence>MSMWLSFEGKLATVLVLSLIAGCGCMALLLFWQLPLLLSLVTGGLVGGLFGLVVGRSVTQRLNHGLQSLHTGLLNFQDNDFSVSLSVTGHDEISQLAKCFNQASDAMRRQRTHIFQRELLLDTVLQNTTLAIVLTDGQGFVLFSNLAARHLLAKGQLLEGRNLTDIAASSGDISSILSQPQDGVFSIERSGEQQIWHLSCAEMRMNGLQHHLYQFKPLTQELTRAEIQTWKKVIRVISHELNNSLAPISSMAHSGQLLIETTIDRDMLRRIFDTISERSAHLNTFLQEYADFARLPMPQLTPFNWLELLNTLQGLQPFTIIESLPQNPGWGDMRQLAQVLLNLLKNSSEAGSDAQDIRLSLRITRHRQWVTVTDRGSGMSPEALSQALLPFYSTKVGGTGLGLALCREIIENHGGQLAITNLDEGGLQVRFWLPCNDSGSEG</sequence>
<evidence type="ECO:0000313" key="11">
    <source>
        <dbReference type="Proteomes" id="UP000679575"/>
    </source>
</evidence>
<keyword evidence="6 10" id="KW-0418">Kinase</keyword>
<keyword evidence="7" id="KW-0472">Membrane</keyword>
<dbReference type="GO" id="GO:0016301">
    <property type="term" value="F:kinase activity"/>
    <property type="evidence" value="ECO:0007669"/>
    <property type="project" value="UniProtKB-KW"/>
</dbReference>
<dbReference type="InterPro" id="IPR005467">
    <property type="entry name" value="His_kinase_dom"/>
</dbReference>
<dbReference type="PANTHER" id="PTHR43065:SF51">
    <property type="entry name" value="HISTIDINE KINASE"/>
    <property type="match status" value="1"/>
</dbReference>
<dbReference type="InterPro" id="IPR003660">
    <property type="entry name" value="HAMP_dom"/>
</dbReference>
<name>A0ABX7YR36_9GAMM</name>
<dbReference type="Gene3D" id="3.30.565.10">
    <property type="entry name" value="Histidine kinase-like ATPase, C-terminal domain"/>
    <property type="match status" value="1"/>
</dbReference>
<feature type="transmembrane region" description="Helical" evidence="7">
    <location>
        <begin position="12"/>
        <end position="31"/>
    </location>
</feature>
<dbReference type="InterPro" id="IPR036097">
    <property type="entry name" value="HisK_dim/P_sf"/>
</dbReference>
<evidence type="ECO:0000256" key="6">
    <source>
        <dbReference type="ARBA" id="ARBA00022777"/>
    </source>
</evidence>
<evidence type="ECO:0000313" key="10">
    <source>
        <dbReference type="EMBL" id="QUN05235.1"/>
    </source>
</evidence>
<dbReference type="PRINTS" id="PR00344">
    <property type="entry name" value="BCTRLSENSOR"/>
</dbReference>
<dbReference type="Pfam" id="PF00672">
    <property type="entry name" value="HAMP"/>
    <property type="match status" value="1"/>
</dbReference>
<protein>
    <recommendedName>
        <fullName evidence="3">histidine kinase</fullName>
        <ecNumber evidence="3">2.7.13.3</ecNumber>
    </recommendedName>
</protein>
<dbReference type="InterPro" id="IPR003594">
    <property type="entry name" value="HATPase_dom"/>
</dbReference>
<dbReference type="Gene3D" id="1.10.287.130">
    <property type="match status" value="1"/>
</dbReference>
<keyword evidence="4" id="KW-0597">Phosphoprotein</keyword>
<dbReference type="SUPFAM" id="SSF47384">
    <property type="entry name" value="Homodimeric domain of signal transducing histidine kinase"/>
    <property type="match status" value="1"/>
</dbReference>
<dbReference type="CDD" id="cd00075">
    <property type="entry name" value="HATPase"/>
    <property type="match status" value="1"/>
</dbReference>
<evidence type="ECO:0000259" key="9">
    <source>
        <dbReference type="PROSITE" id="PS50885"/>
    </source>
</evidence>
<dbReference type="SMART" id="SM00387">
    <property type="entry name" value="HATPase_c"/>
    <property type="match status" value="1"/>
</dbReference>
<dbReference type="CDD" id="cd06225">
    <property type="entry name" value="HAMP"/>
    <property type="match status" value="1"/>
</dbReference>
<evidence type="ECO:0000259" key="8">
    <source>
        <dbReference type="PROSITE" id="PS50109"/>
    </source>
</evidence>
<feature type="transmembrane region" description="Helical" evidence="7">
    <location>
        <begin position="37"/>
        <end position="55"/>
    </location>
</feature>
<comment type="catalytic activity">
    <reaction evidence="1">
        <text>ATP + protein L-histidine = ADP + protein N-phospho-L-histidine.</text>
        <dbReference type="EC" id="2.7.13.3"/>
    </reaction>
</comment>
<feature type="domain" description="HAMP" evidence="9">
    <location>
        <begin position="60"/>
        <end position="112"/>
    </location>
</feature>
<accession>A0ABX7YR36</accession>
<dbReference type="Proteomes" id="UP000679575">
    <property type="component" value="Chromosome"/>
</dbReference>
<gene>
    <name evidence="10" type="ORF">KDN34_13660</name>
</gene>
<dbReference type="SMART" id="SM00304">
    <property type="entry name" value="HAMP"/>
    <property type="match status" value="1"/>
</dbReference>
<keyword evidence="11" id="KW-1185">Reference proteome</keyword>
<dbReference type="Pfam" id="PF02518">
    <property type="entry name" value="HATPase_c"/>
    <property type="match status" value="1"/>
</dbReference>
<evidence type="ECO:0000256" key="7">
    <source>
        <dbReference type="SAM" id="Phobius"/>
    </source>
</evidence>
<comment type="subcellular location">
    <subcellularLocation>
        <location evidence="2">Membrane</location>
    </subcellularLocation>
</comment>
<evidence type="ECO:0000256" key="5">
    <source>
        <dbReference type="ARBA" id="ARBA00022679"/>
    </source>
</evidence>
<proteinExistence type="predicted"/>
<keyword evidence="7" id="KW-1133">Transmembrane helix</keyword>
<dbReference type="InterPro" id="IPR003661">
    <property type="entry name" value="HisK_dim/P_dom"/>
</dbReference>
<dbReference type="PROSITE" id="PS50109">
    <property type="entry name" value="HIS_KIN"/>
    <property type="match status" value="1"/>
</dbReference>
<dbReference type="InterPro" id="IPR036890">
    <property type="entry name" value="HATPase_C_sf"/>
</dbReference>
<evidence type="ECO:0000256" key="4">
    <source>
        <dbReference type="ARBA" id="ARBA00022553"/>
    </source>
</evidence>
<feature type="domain" description="Histidine kinase" evidence="8">
    <location>
        <begin position="236"/>
        <end position="437"/>
    </location>
</feature>
<keyword evidence="7" id="KW-0812">Transmembrane</keyword>
<evidence type="ECO:0000256" key="2">
    <source>
        <dbReference type="ARBA" id="ARBA00004370"/>
    </source>
</evidence>
<dbReference type="PROSITE" id="PS50885">
    <property type="entry name" value="HAMP"/>
    <property type="match status" value="1"/>
</dbReference>
<dbReference type="Gene3D" id="6.10.340.10">
    <property type="match status" value="1"/>
</dbReference>
<dbReference type="PANTHER" id="PTHR43065">
    <property type="entry name" value="SENSOR HISTIDINE KINASE"/>
    <property type="match status" value="1"/>
</dbReference>
<reference evidence="10 11" key="1">
    <citation type="submission" date="2021-04" db="EMBL/GenBank/DDBJ databases">
        <title>Novel species identification of genus Shewanella.</title>
        <authorList>
            <person name="Liu G."/>
        </authorList>
    </citation>
    <scope>NUCLEOTIDE SEQUENCE [LARGE SCALE GENOMIC DNA]</scope>
    <source>
        <strain evidence="10 11">FJAT-54481</strain>
    </source>
</reference>
<dbReference type="CDD" id="cd00082">
    <property type="entry name" value="HisKA"/>
    <property type="match status" value="1"/>
</dbReference>
<evidence type="ECO:0000256" key="3">
    <source>
        <dbReference type="ARBA" id="ARBA00012438"/>
    </source>
</evidence>
<dbReference type="EC" id="2.7.13.3" evidence="3"/>
<organism evidence="10 11">
    <name type="scientific">Shewanella yunxiaonensis</name>
    <dbReference type="NCBI Taxonomy" id="2829809"/>
    <lineage>
        <taxon>Bacteria</taxon>
        <taxon>Pseudomonadati</taxon>
        <taxon>Pseudomonadota</taxon>
        <taxon>Gammaproteobacteria</taxon>
        <taxon>Alteromonadales</taxon>
        <taxon>Shewanellaceae</taxon>
        <taxon>Shewanella</taxon>
    </lineage>
</organism>
<evidence type="ECO:0000256" key="1">
    <source>
        <dbReference type="ARBA" id="ARBA00000085"/>
    </source>
</evidence>
<dbReference type="InterPro" id="IPR004358">
    <property type="entry name" value="Sig_transdc_His_kin-like_C"/>
</dbReference>